<dbReference type="PANTHER" id="PTHR21477">
    <property type="entry name" value="ZGC:172139"/>
    <property type="match status" value="1"/>
</dbReference>
<protein>
    <recommendedName>
        <fullName evidence="3">Protein PHLOEM PROTEIN 2-LIKE A10</fullName>
    </recommendedName>
</protein>
<keyword evidence="2" id="KW-1185">Reference proteome</keyword>
<evidence type="ECO:0000313" key="1">
    <source>
        <dbReference type="EMBL" id="CAL0327113.1"/>
    </source>
</evidence>
<dbReference type="AlphaFoldDB" id="A0AAV1XZQ9"/>
<evidence type="ECO:0008006" key="3">
    <source>
        <dbReference type="Google" id="ProtNLM"/>
    </source>
</evidence>
<comment type="caution">
    <text evidence="1">The sequence shown here is derived from an EMBL/GenBank/DDBJ whole genome shotgun (WGS) entry which is preliminary data.</text>
</comment>
<organism evidence="1 2">
    <name type="scientific">Lupinus luteus</name>
    <name type="common">European yellow lupine</name>
    <dbReference type="NCBI Taxonomy" id="3873"/>
    <lineage>
        <taxon>Eukaryota</taxon>
        <taxon>Viridiplantae</taxon>
        <taxon>Streptophyta</taxon>
        <taxon>Embryophyta</taxon>
        <taxon>Tracheophyta</taxon>
        <taxon>Spermatophyta</taxon>
        <taxon>Magnoliopsida</taxon>
        <taxon>eudicotyledons</taxon>
        <taxon>Gunneridae</taxon>
        <taxon>Pentapetalae</taxon>
        <taxon>rosids</taxon>
        <taxon>fabids</taxon>
        <taxon>Fabales</taxon>
        <taxon>Fabaceae</taxon>
        <taxon>Papilionoideae</taxon>
        <taxon>50 kb inversion clade</taxon>
        <taxon>genistoids sensu lato</taxon>
        <taxon>core genistoids</taxon>
        <taxon>Genisteae</taxon>
        <taxon>Lupinus</taxon>
    </lineage>
</organism>
<sequence length="417" mass="46227">MDLINFSRRNKKSLLIIAFFGVSGYGAYKAYNLPSVVRKRNRIIKLLRALISLAEMVSDSAETISILNKDFNQFITSDSDEIPQSFRQLSKIATSKEFSVSLSRVSEALTIGILRGNRFQMRKNNPSEINAENSNFSDKVLEKLFSKAGTGFVSVVVGSFARNLVLGFYAESLDGKINYAKARSEDSDFPRWVSVICDERCRKLIGDCVQTFVSSAVAVFLDRTVDVNSFDEMFSGMTNPKHQEKVKDILISLCNGAVETLVKTSHQVLTNPSVKSNSSSPVSSFAMKNEGPIITGDGYLQPEVFLQQHKSGSSISGVQDVGLLEQVRSTMSVPANRRLVLDVTRRVTFETVRSFVEFLFWRISDWFKRSASKAHNTVLGKGLEVVTYVGAKSSVIVTMCIAMYLHIMGGGRILLPA</sequence>
<proteinExistence type="predicted"/>
<gene>
    <name evidence="1" type="ORF">LLUT_LOCUS28173</name>
</gene>
<reference evidence="1 2" key="1">
    <citation type="submission" date="2024-03" db="EMBL/GenBank/DDBJ databases">
        <authorList>
            <person name="Martinez-Hernandez J."/>
        </authorList>
    </citation>
    <scope>NUCLEOTIDE SEQUENCE [LARGE SCALE GENOMIC DNA]</scope>
</reference>
<dbReference type="EMBL" id="CAXHTB010000020">
    <property type="protein sequence ID" value="CAL0327113.1"/>
    <property type="molecule type" value="Genomic_DNA"/>
</dbReference>
<dbReference type="Proteomes" id="UP001497480">
    <property type="component" value="Unassembled WGS sequence"/>
</dbReference>
<accession>A0AAV1XZQ9</accession>
<dbReference type="InterPro" id="IPR019141">
    <property type="entry name" value="DUF2045"/>
</dbReference>
<dbReference type="PANTHER" id="PTHR21477:SF40">
    <property type="entry name" value="PHLOEM A10-LIKE PROTEIN"/>
    <property type="match status" value="1"/>
</dbReference>
<evidence type="ECO:0000313" key="2">
    <source>
        <dbReference type="Proteomes" id="UP001497480"/>
    </source>
</evidence>
<name>A0AAV1XZQ9_LUPLU</name>